<dbReference type="EMBL" id="BJXB01000014">
    <property type="protein sequence ID" value="GEM47598.1"/>
    <property type="molecule type" value="Genomic_DNA"/>
</dbReference>
<dbReference type="Proteomes" id="UP000321306">
    <property type="component" value="Unassembled WGS sequence"/>
</dbReference>
<dbReference type="Pfam" id="PF02397">
    <property type="entry name" value="Bac_transf"/>
    <property type="match status" value="1"/>
</dbReference>
<dbReference type="AlphaFoldDB" id="A0A511N535"/>
<evidence type="ECO:0000313" key="5">
    <source>
        <dbReference type="Proteomes" id="UP000321306"/>
    </source>
</evidence>
<gene>
    <name evidence="4" type="ORF">DC3_32330</name>
</gene>
<proteinExistence type="inferred from homology"/>
<keyword evidence="2" id="KW-0812">Transmembrane</keyword>
<protein>
    <submittedName>
        <fullName evidence="4">Sugar transferase</fullName>
    </submittedName>
</protein>
<keyword evidence="2" id="KW-0472">Membrane</keyword>
<dbReference type="RefSeq" id="WP_146885976.1">
    <property type="nucleotide sequence ID" value="NZ_BJXB01000014.1"/>
</dbReference>
<evidence type="ECO:0000256" key="2">
    <source>
        <dbReference type="SAM" id="Phobius"/>
    </source>
</evidence>
<dbReference type="PANTHER" id="PTHR30576:SF8">
    <property type="entry name" value="UNDECAPRENYL-PHOSPHATE GALACTOSE PHOSPHOTRANSFERASE"/>
    <property type="match status" value="1"/>
</dbReference>
<dbReference type="PANTHER" id="PTHR30576">
    <property type="entry name" value="COLANIC BIOSYNTHESIS UDP-GLUCOSE LIPID CARRIER TRANSFERASE"/>
    <property type="match status" value="1"/>
</dbReference>
<organism evidence="4 5">
    <name type="scientific">Deinococcus cellulosilyticus (strain DSM 18568 / NBRC 106333 / KACC 11606 / 5516J-15)</name>
    <dbReference type="NCBI Taxonomy" id="1223518"/>
    <lineage>
        <taxon>Bacteria</taxon>
        <taxon>Thermotogati</taxon>
        <taxon>Deinococcota</taxon>
        <taxon>Deinococci</taxon>
        <taxon>Deinococcales</taxon>
        <taxon>Deinococcaceae</taxon>
        <taxon>Deinococcus</taxon>
    </lineage>
</organism>
<evidence type="ECO:0000256" key="1">
    <source>
        <dbReference type="ARBA" id="ARBA00006464"/>
    </source>
</evidence>
<feature type="domain" description="Bacterial sugar transferase" evidence="3">
    <location>
        <begin position="5"/>
        <end position="180"/>
    </location>
</feature>
<sequence length="205" mass="23776">MPPVKRLFDVIVVLTAMFFLWPVFVLLIVLVKMNLGSPIFFSQVRPGLKGKPFRMYKFRTMLNTRDAQGQLLPDHMRLPPFGRLLRATSLDELPELWNILRGEMSLVGPRPLLMDYLPLYTPEQRRRHEMLPGVTGWAQVNGRNAISWEEKFKLDVWYVDHWSFVLDLKILLMTVQKVFKREGISAAGEATMPRFMGSQSSDPRS</sequence>
<reference evidence="4 5" key="1">
    <citation type="submission" date="2019-07" db="EMBL/GenBank/DDBJ databases">
        <title>Whole genome shotgun sequence of Deinococcus cellulosilyticus NBRC 106333.</title>
        <authorList>
            <person name="Hosoyama A."/>
            <person name="Uohara A."/>
            <person name="Ohji S."/>
            <person name="Ichikawa N."/>
        </authorList>
    </citation>
    <scope>NUCLEOTIDE SEQUENCE [LARGE SCALE GENOMIC DNA]</scope>
    <source>
        <strain evidence="4 5">NBRC 106333</strain>
    </source>
</reference>
<evidence type="ECO:0000259" key="3">
    <source>
        <dbReference type="Pfam" id="PF02397"/>
    </source>
</evidence>
<comment type="caution">
    <text evidence="4">The sequence shown here is derived from an EMBL/GenBank/DDBJ whole genome shotgun (WGS) entry which is preliminary data.</text>
</comment>
<accession>A0A511N535</accession>
<keyword evidence="4" id="KW-0808">Transferase</keyword>
<comment type="similarity">
    <text evidence="1">Belongs to the bacterial sugar transferase family.</text>
</comment>
<evidence type="ECO:0000313" key="4">
    <source>
        <dbReference type="EMBL" id="GEM47598.1"/>
    </source>
</evidence>
<dbReference type="InterPro" id="IPR003362">
    <property type="entry name" value="Bact_transf"/>
</dbReference>
<keyword evidence="2" id="KW-1133">Transmembrane helix</keyword>
<dbReference type="OrthoDB" id="9808602at2"/>
<feature type="transmembrane region" description="Helical" evidence="2">
    <location>
        <begin position="7"/>
        <end position="31"/>
    </location>
</feature>
<dbReference type="GO" id="GO:0016780">
    <property type="term" value="F:phosphotransferase activity, for other substituted phosphate groups"/>
    <property type="evidence" value="ECO:0007669"/>
    <property type="project" value="TreeGrafter"/>
</dbReference>
<keyword evidence="5" id="KW-1185">Reference proteome</keyword>
<name>A0A511N535_DEIC1</name>